<sequence>MNIWLLEIEAHEQRYTRQWRDHLPGQLERAALDRGYGDVRVRVVSGDAAEQVTTPGAFLNFAATNRFKSSQIITVARAFECGEVKAGDRFVITDAWHPGIIQIRYMADLLKVPVEIHALWHAGSYDPWDFLGRDVADKRWSHSFERALFHAIDVNCFATQFHIDLFKRVLGVADDRRILRTGWPMEYLSETLAAHRGVGKRDLVLFPHRLAPEKQVEIFRDLATAFPNHEFRVCQESALSKREYHQLLAESRVVFSANLQETLGISLYEGLLCGAVPVAPDRLSYTEMYPSSLLYPSAWTESGQAYRTHRAQVIERLGNVLSNPTSETVLATATARLQAEFFTATNFYDRLFAPRERL</sequence>
<protein>
    <recommendedName>
        <fullName evidence="3">Glycosyltransferase</fullName>
    </recommendedName>
</protein>
<name>A0ABU0WLY6_9PROT</name>
<proteinExistence type="predicted"/>
<keyword evidence="2" id="KW-1185">Reference proteome</keyword>
<gene>
    <name evidence="1" type="ORF">QSG27_20645</name>
</gene>
<dbReference type="Proteomes" id="UP001227317">
    <property type="component" value="Unassembled WGS sequence"/>
</dbReference>
<evidence type="ECO:0008006" key="3">
    <source>
        <dbReference type="Google" id="ProtNLM"/>
    </source>
</evidence>
<dbReference type="RefSeq" id="WP_306709433.1">
    <property type="nucleotide sequence ID" value="NZ_JAUJFI010000122.1"/>
</dbReference>
<dbReference type="EMBL" id="JAUJFI010000122">
    <property type="protein sequence ID" value="MDQ2105122.1"/>
    <property type="molecule type" value="Genomic_DNA"/>
</dbReference>
<reference evidence="1 2" key="1">
    <citation type="submission" date="2023-06" db="EMBL/GenBank/DDBJ databases">
        <title>Azospirillum isscasensis sp.nov, a bacterium isolated from rhizosphere soil of rice.</title>
        <authorList>
            <person name="Wang H."/>
        </authorList>
    </citation>
    <scope>NUCLEOTIDE SEQUENCE [LARGE SCALE GENOMIC DNA]</scope>
    <source>
        <strain evidence="1 2">C340-1</strain>
    </source>
</reference>
<evidence type="ECO:0000313" key="2">
    <source>
        <dbReference type="Proteomes" id="UP001227317"/>
    </source>
</evidence>
<dbReference type="Gene3D" id="3.40.50.2000">
    <property type="entry name" value="Glycogen Phosphorylase B"/>
    <property type="match status" value="1"/>
</dbReference>
<organism evidence="1 2">
    <name type="scientific">Azospirillum isscasi</name>
    <dbReference type="NCBI Taxonomy" id="3053926"/>
    <lineage>
        <taxon>Bacteria</taxon>
        <taxon>Pseudomonadati</taxon>
        <taxon>Pseudomonadota</taxon>
        <taxon>Alphaproteobacteria</taxon>
        <taxon>Rhodospirillales</taxon>
        <taxon>Azospirillaceae</taxon>
        <taxon>Azospirillum</taxon>
    </lineage>
</organism>
<evidence type="ECO:0000313" key="1">
    <source>
        <dbReference type="EMBL" id="MDQ2105122.1"/>
    </source>
</evidence>
<dbReference type="SUPFAM" id="SSF53756">
    <property type="entry name" value="UDP-Glycosyltransferase/glycogen phosphorylase"/>
    <property type="match status" value="1"/>
</dbReference>
<accession>A0ABU0WLY6</accession>
<comment type="caution">
    <text evidence="1">The sequence shown here is derived from an EMBL/GenBank/DDBJ whole genome shotgun (WGS) entry which is preliminary data.</text>
</comment>